<gene>
    <name evidence="2" type="ORF">EPUL_004354</name>
</gene>
<sequence>MSDNTKPSSKARSIPDDSQDTPPLQIVQISDIVFASSDEVKTSLKEENRETDVWTLSERLGNIEKMIPLPKLTSSNNNYFYEC</sequence>
<protein>
    <submittedName>
        <fullName evidence="2">Uncharacterized protein</fullName>
    </submittedName>
</protein>
<comment type="caution">
    <text evidence="2">The sequence shown here is derived from an EMBL/GenBank/DDBJ whole genome shotgun (WGS) entry which is preliminary data.</text>
</comment>
<dbReference type="Proteomes" id="UP000237438">
    <property type="component" value="Unassembled WGS sequence"/>
</dbReference>
<name>A0A2S4PMK1_9PEZI</name>
<keyword evidence="3" id="KW-1185">Reference proteome</keyword>
<feature type="region of interest" description="Disordered" evidence="1">
    <location>
        <begin position="1"/>
        <end position="23"/>
    </location>
</feature>
<proteinExistence type="predicted"/>
<evidence type="ECO:0000256" key="1">
    <source>
        <dbReference type="SAM" id="MobiDB-lite"/>
    </source>
</evidence>
<evidence type="ECO:0000313" key="2">
    <source>
        <dbReference type="EMBL" id="POS83257.1"/>
    </source>
</evidence>
<organism evidence="2 3">
    <name type="scientific">Erysiphe pulchra</name>
    <dbReference type="NCBI Taxonomy" id="225359"/>
    <lineage>
        <taxon>Eukaryota</taxon>
        <taxon>Fungi</taxon>
        <taxon>Dikarya</taxon>
        <taxon>Ascomycota</taxon>
        <taxon>Pezizomycotina</taxon>
        <taxon>Leotiomycetes</taxon>
        <taxon>Erysiphales</taxon>
        <taxon>Erysiphaceae</taxon>
        <taxon>Erysiphe</taxon>
    </lineage>
</organism>
<accession>A0A2S4PMK1</accession>
<feature type="non-terminal residue" evidence="2">
    <location>
        <position position="83"/>
    </location>
</feature>
<evidence type="ECO:0000313" key="3">
    <source>
        <dbReference type="Proteomes" id="UP000237438"/>
    </source>
</evidence>
<feature type="compositionally biased region" description="Polar residues" evidence="1">
    <location>
        <begin position="1"/>
        <end position="11"/>
    </location>
</feature>
<reference evidence="2 3" key="1">
    <citation type="submission" date="2017-10" db="EMBL/GenBank/DDBJ databases">
        <title>Development of genomic resources for the powdery mildew, Erysiphe pulchra.</title>
        <authorList>
            <person name="Wadl P.A."/>
            <person name="Mack B.M."/>
            <person name="Moore G."/>
            <person name="Beltz S.B."/>
        </authorList>
    </citation>
    <scope>NUCLEOTIDE SEQUENCE [LARGE SCALE GENOMIC DNA]</scope>
    <source>
        <strain evidence="2">Cflorida</strain>
    </source>
</reference>
<dbReference type="AlphaFoldDB" id="A0A2S4PMK1"/>
<dbReference type="OrthoDB" id="10520924at2759"/>
<dbReference type="EMBL" id="PEDP01001755">
    <property type="protein sequence ID" value="POS83257.1"/>
    <property type="molecule type" value="Genomic_DNA"/>
</dbReference>